<feature type="active site" description="Proton donor" evidence="9">
    <location>
        <position position="145"/>
    </location>
</feature>
<dbReference type="GO" id="GO:0051287">
    <property type="term" value="F:NAD binding"/>
    <property type="evidence" value="ECO:0007669"/>
    <property type="project" value="UniProtKB-UniRule"/>
</dbReference>
<dbReference type="UniPathway" id="UPA00034">
    <property type="reaction ID" value="UER00018"/>
</dbReference>
<dbReference type="Pfam" id="PF01113">
    <property type="entry name" value="DapB_N"/>
    <property type="match status" value="1"/>
</dbReference>
<dbReference type="GO" id="GO:0019877">
    <property type="term" value="P:diaminopimelate biosynthetic process"/>
    <property type="evidence" value="ECO:0007669"/>
    <property type="project" value="UniProtKB-UniRule"/>
</dbReference>
<comment type="catalytic activity">
    <reaction evidence="9">
        <text>(S)-2,3,4,5-tetrahydrodipicolinate + NAD(+) + H2O = (2S,4S)-4-hydroxy-2,3,4,5-tetrahydrodipicolinate + NADH + H(+)</text>
        <dbReference type="Rhea" id="RHEA:35323"/>
        <dbReference type="ChEBI" id="CHEBI:15377"/>
        <dbReference type="ChEBI" id="CHEBI:15378"/>
        <dbReference type="ChEBI" id="CHEBI:16845"/>
        <dbReference type="ChEBI" id="CHEBI:57540"/>
        <dbReference type="ChEBI" id="CHEBI:57945"/>
        <dbReference type="ChEBI" id="CHEBI:67139"/>
        <dbReference type="EC" id="1.17.1.8"/>
    </reaction>
</comment>
<keyword evidence="14" id="KW-1185">Reference proteome</keyword>
<dbReference type="GO" id="GO:0016726">
    <property type="term" value="F:oxidoreductase activity, acting on CH or CH2 groups, NAD or NADP as acceptor"/>
    <property type="evidence" value="ECO:0007669"/>
    <property type="project" value="UniProtKB-UniRule"/>
</dbReference>
<comment type="caution">
    <text evidence="13">The sequence shown here is derived from an EMBL/GenBank/DDBJ whole genome shotgun (WGS) entry which is preliminary data.</text>
</comment>
<dbReference type="PROSITE" id="PS01298">
    <property type="entry name" value="DAPB"/>
    <property type="match status" value="1"/>
</dbReference>
<dbReference type="HAMAP" id="MF_00102">
    <property type="entry name" value="DapB"/>
    <property type="match status" value="1"/>
</dbReference>
<dbReference type="InterPro" id="IPR036291">
    <property type="entry name" value="NAD(P)-bd_dom_sf"/>
</dbReference>
<feature type="binding site" evidence="9">
    <location>
        <position position="35"/>
    </location>
    <ligand>
        <name>NADP(+)</name>
        <dbReference type="ChEBI" id="CHEBI:58349"/>
    </ligand>
</feature>
<reference evidence="14" key="1">
    <citation type="submission" date="2019-02" db="EMBL/GenBank/DDBJ databases">
        <title>Draft genome sequence of Enterococcus sp. Gos25-1.</title>
        <authorList>
            <person name="Tanaka N."/>
            <person name="Shiwa Y."/>
            <person name="Fujita N."/>
        </authorList>
    </citation>
    <scope>NUCLEOTIDE SEQUENCE [LARGE SCALE GENOMIC DNA]</scope>
    <source>
        <strain evidence="14">Gos25-1</strain>
    </source>
</reference>
<dbReference type="Proteomes" id="UP000290567">
    <property type="component" value="Unassembled WGS sequence"/>
</dbReference>
<feature type="active site" description="Proton donor/acceptor" evidence="9">
    <location>
        <position position="141"/>
    </location>
</feature>
<evidence type="ECO:0000313" key="14">
    <source>
        <dbReference type="Proteomes" id="UP000290567"/>
    </source>
</evidence>
<comment type="function">
    <text evidence="9">Catalyzes the conversion of 4-hydroxy-tetrahydrodipicolinate (HTPA) to tetrahydrodipicolinate.</text>
</comment>
<feature type="binding site" evidence="9">
    <location>
        <begin position="108"/>
        <end position="111"/>
    </location>
    <ligand>
        <name>NAD(+)</name>
        <dbReference type="ChEBI" id="CHEBI:57540"/>
    </ligand>
</feature>
<dbReference type="Gene3D" id="3.30.360.10">
    <property type="entry name" value="Dihydrodipicolinate Reductase, domain 2"/>
    <property type="match status" value="1"/>
</dbReference>
<dbReference type="NCBIfam" id="TIGR00036">
    <property type="entry name" value="dapB"/>
    <property type="match status" value="1"/>
</dbReference>
<feature type="binding site" evidence="9">
    <location>
        <begin position="84"/>
        <end position="86"/>
    </location>
    <ligand>
        <name>NAD(+)</name>
        <dbReference type="ChEBI" id="CHEBI:57540"/>
    </ligand>
</feature>
<keyword evidence="3 9" id="KW-0028">Amino-acid biosynthesis</keyword>
<protein>
    <recommendedName>
        <fullName evidence="9 10">4-hydroxy-tetrahydrodipicolinate reductase</fullName>
        <shortName evidence="9">HTPA reductase</shortName>
        <ecNumber evidence="9 10">1.17.1.8</ecNumber>
    </recommendedName>
</protein>
<comment type="similarity">
    <text evidence="1 9">Belongs to the DapB family.</text>
</comment>
<comment type="pathway">
    <text evidence="9">Amino-acid biosynthesis; L-lysine biosynthesis via DAP pathway; (S)-tetrahydrodipicolinate from L-aspartate: step 4/4.</text>
</comment>
<proteinExistence type="inferred from homology"/>
<keyword evidence="5 9" id="KW-0220">Diaminopimelate biosynthesis</keyword>
<evidence type="ECO:0000256" key="10">
    <source>
        <dbReference type="NCBIfam" id="TIGR00036"/>
    </source>
</evidence>
<dbReference type="PANTHER" id="PTHR20836:SF7">
    <property type="entry name" value="4-HYDROXY-TETRAHYDRODIPICOLINATE REDUCTASE"/>
    <property type="match status" value="1"/>
</dbReference>
<dbReference type="PIRSF" id="PIRSF000161">
    <property type="entry name" value="DHPR"/>
    <property type="match status" value="1"/>
</dbReference>
<keyword evidence="2 9" id="KW-0963">Cytoplasm</keyword>
<name>A0A4P5P9Z9_9ENTE</name>
<dbReference type="InterPro" id="IPR022663">
    <property type="entry name" value="DapB_C"/>
</dbReference>
<dbReference type="Gene3D" id="3.40.50.720">
    <property type="entry name" value="NAD(P)-binding Rossmann-like Domain"/>
    <property type="match status" value="1"/>
</dbReference>
<keyword evidence="4 9" id="KW-0521">NADP</keyword>
<comment type="caution">
    <text evidence="9">Was originally thought to be a dihydrodipicolinate reductase (DHDPR), catalyzing the conversion of dihydrodipicolinate to tetrahydrodipicolinate. However, it was shown in E.coli that the substrate of the enzymatic reaction is not dihydrodipicolinate (DHDP) but in fact (2S,4S)-4-hydroxy-2,3,4,5-tetrahydrodipicolinic acid (HTPA), the product released by the DapA-catalyzed reaction.</text>
</comment>
<evidence type="ECO:0000256" key="5">
    <source>
        <dbReference type="ARBA" id="ARBA00022915"/>
    </source>
</evidence>
<evidence type="ECO:0000256" key="1">
    <source>
        <dbReference type="ARBA" id="ARBA00006642"/>
    </source>
</evidence>
<feature type="domain" description="Dihydrodipicolinate reductase C-terminal" evidence="12">
    <location>
        <begin position="114"/>
        <end position="247"/>
    </location>
</feature>
<dbReference type="RefSeq" id="WP_146621532.1">
    <property type="nucleotide sequence ID" value="NZ_BJCC01000008.1"/>
</dbReference>
<dbReference type="EMBL" id="BJCC01000008">
    <property type="protein sequence ID" value="GCF93051.1"/>
    <property type="molecule type" value="Genomic_DNA"/>
</dbReference>
<feature type="binding site" evidence="9">
    <location>
        <position position="34"/>
    </location>
    <ligand>
        <name>NAD(+)</name>
        <dbReference type="ChEBI" id="CHEBI:57540"/>
    </ligand>
</feature>
<keyword evidence="7 9" id="KW-0520">NAD</keyword>
<evidence type="ECO:0000256" key="8">
    <source>
        <dbReference type="ARBA" id="ARBA00023154"/>
    </source>
</evidence>
<evidence type="ECO:0000256" key="4">
    <source>
        <dbReference type="ARBA" id="ARBA00022857"/>
    </source>
</evidence>
<feature type="domain" description="Dihydrodipicolinate reductase N-terminal" evidence="11">
    <location>
        <begin position="2"/>
        <end position="111"/>
    </location>
</feature>
<evidence type="ECO:0000256" key="9">
    <source>
        <dbReference type="HAMAP-Rule" id="MF_00102"/>
    </source>
</evidence>
<evidence type="ECO:0000256" key="2">
    <source>
        <dbReference type="ARBA" id="ARBA00022490"/>
    </source>
</evidence>
<dbReference type="SUPFAM" id="SSF55347">
    <property type="entry name" value="Glyceraldehyde-3-phosphate dehydrogenase-like, C-terminal domain"/>
    <property type="match status" value="1"/>
</dbReference>
<dbReference type="OrthoDB" id="9790352at2"/>
<gene>
    <name evidence="13" type="primary">dapB_1</name>
    <name evidence="9" type="synonym">dapB</name>
    <name evidence="13" type="ORF">NRIC_09420</name>
</gene>
<evidence type="ECO:0000313" key="13">
    <source>
        <dbReference type="EMBL" id="GCF93051.1"/>
    </source>
</evidence>
<dbReference type="AlphaFoldDB" id="A0A4P5P9Z9"/>
<organism evidence="13 14">
    <name type="scientific">Enterococcus florum</name>
    <dbReference type="NCBI Taxonomy" id="2480627"/>
    <lineage>
        <taxon>Bacteria</taxon>
        <taxon>Bacillati</taxon>
        <taxon>Bacillota</taxon>
        <taxon>Bacilli</taxon>
        <taxon>Lactobacillales</taxon>
        <taxon>Enterococcaceae</taxon>
        <taxon>Enterococcus</taxon>
    </lineage>
</organism>
<dbReference type="InterPro" id="IPR000846">
    <property type="entry name" value="DapB_N"/>
</dbReference>
<feature type="binding site" evidence="9">
    <location>
        <begin position="151"/>
        <end position="152"/>
    </location>
    <ligand>
        <name>(S)-2,3,4,5-tetrahydrodipicolinate</name>
        <dbReference type="ChEBI" id="CHEBI:16845"/>
    </ligand>
</feature>
<sequence>MINVILHGANGRMGKVLQEIIADQENMTVAAGIDRETFAADFPTFQSLDECDVSADVVIDFSHYTAVPAVLDYCVGKQLPVVIATTGLNEDTKAYLAEASKKTAVFFSFNMSLGINLLAKAIREITPLLEDNFNIEIVEKHHNQKKDSPSGTALLLADAVNDAVQEKKTYIYGRHDNDLANPLSELGIHAVRGGTIPGEHTVIYAGPDEVIELNHLALSRNVFASGAVKAAKYISTKTIGLYNMEQLIDEK</sequence>
<accession>A0A4P5P9Z9</accession>
<dbReference type="EC" id="1.17.1.8" evidence="9 10"/>
<keyword evidence="8 9" id="KW-0457">Lysine biosynthesis</keyword>
<dbReference type="GO" id="GO:0008839">
    <property type="term" value="F:4-hydroxy-tetrahydrodipicolinate reductase"/>
    <property type="evidence" value="ECO:0007669"/>
    <property type="project" value="UniProtKB-UniRule"/>
</dbReference>
<comment type="subunit">
    <text evidence="9">Homotetramer.</text>
</comment>
<dbReference type="InterPro" id="IPR022664">
    <property type="entry name" value="DapB_N_CS"/>
</dbReference>
<evidence type="ECO:0000256" key="6">
    <source>
        <dbReference type="ARBA" id="ARBA00023002"/>
    </source>
</evidence>
<feature type="binding site" evidence="9">
    <location>
        <begin position="8"/>
        <end position="13"/>
    </location>
    <ligand>
        <name>NAD(+)</name>
        <dbReference type="ChEBI" id="CHEBI:57540"/>
    </ligand>
</feature>
<dbReference type="CDD" id="cd02274">
    <property type="entry name" value="DHDPR_N"/>
    <property type="match status" value="1"/>
</dbReference>
<feature type="binding site" evidence="9">
    <location>
        <position position="142"/>
    </location>
    <ligand>
        <name>(S)-2,3,4,5-tetrahydrodipicolinate</name>
        <dbReference type="ChEBI" id="CHEBI:16845"/>
    </ligand>
</feature>
<evidence type="ECO:0000256" key="7">
    <source>
        <dbReference type="ARBA" id="ARBA00023027"/>
    </source>
</evidence>
<evidence type="ECO:0000256" key="3">
    <source>
        <dbReference type="ARBA" id="ARBA00022605"/>
    </source>
</evidence>
<dbReference type="PANTHER" id="PTHR20836">
    <property type="entry name" value="DIHYDRODIPICOLINATE REDUCTASE"/>
    <property type="match status" value="1"/>
</dbReference>
<dbReference type="GO" id="GO:0005829">
    <property type="term" value="C:cytosol"/>
    <property type="evidence" value="ECO:0007669"/>
    <property type="project" value="TreeGrafter"/>
</dbReference>
<evidence type="ECO:0000259" key="11">
    <source>
        <dbReference type="Pfam" id="PF01113"/>
    </source>
</evidence>
<dbReference type="GO" id="GO:0009089">
    <property type="term" value="P:lysine biosynthetic process via diaminopimelate"/>
    <property type="evidence" value="ECO:0007669"/>
    <property type="project" value="UniProtKB-UniRule"/>
</dbReference>
<dbReference type="GO" id="GO:0050661">
    <property type="term" value="F:NADP binding"/>
    <property type="evidence" value="ECO:0007669"/>
    <property type="project" value="UniProtKB-UniRule"/>
</dbReference>
<dbReference type="SUPFAM" id="SSF51735">
    <property type="entry name" value="NAD(P)-binding Rossmann-fold domains"/>
    <property type="match status" value="1"/>
</dbReference>
<keyword evidence="6 9" id="KW-0560">Oxidoreductase</keyword>
<dbReference type="InterPro" id="IPR023940">
    <property type="entry name" value="DHDPR_bac"/>
</dbReference>
<dbReference type="Pfam" id="PF05173">
    <property type="entry name" value="DapB_C"/>
    <property type="match status" value="1"/>
</dbReference>
<comment type="catalytic activity">
    <reaction evidence="9">
        <text>(S)-2,3,4,5-tetrahydrodipicolinate + NADP(+) + H2O = (2S,4S)-4-hydroxy-2,3,4,5-tetrahydrodipicolinate + NADPH + H(+)</text>
        <dbReference type="Rhea" id="RHEA:35331"/>
        <dbReference type="ChEBI" id="CHEBI:15377"/>
        <dbReference type="ChEBI" id="CHEBI:15378"/>
        <dbReference type="ChEBI" id="CHEBI:16845"/>
        <dbReference type="ChEBI" id="CHEBI:57783"/>
        <dbReference type="ChEBI" id="CHEBI:58349"/>
        <dbReference type="ChEBI" id="CHEBI:67139"/>
        <dbReference type="EC" id="1.17.1.8"/>
    </reaction>
</comment>
<evidence type="ECO:0000259" key="12">
    <source>
        <dbReference type="Pfam" id="PF05173"/>
    </source>
</evidence>
<comment type="subcellular location">
    <subcellularLocation>
        <location evidence="9">Cytoplasm</location>
    </subcellularLocation>
</comment>